<gene>
    <name evidence="8" type="ordered locus">Mpal_1507</name>
</gene>
<dbReference type="EMBL" id="CP001338">
    <property type="protein sequence ID" value="ACL16822.1"/>
    <property type="molecule type" value="Genomic_DNA"/>
</dbReference>
<keyword evidence="4" id="KW-0288">FMN</keyword>
<dbReference type="Gene3D" id="3.40.50.360">
    <property type="match status" value="1"/>
</dbReference>
<organism evidence="8 9">
    <name type="scientific">Methanosphaerula palustris (strain ATCC BAA-1556 / DSM 19958 / E1-9c)</name>
    <dbReference type="NCBI Taxonomy" id="521011"/>
    <lineage>
        <taxon>Archaea</taxon>
        <taxon>Methanobacteriati</taxon>
        <taxon>Methanobacteriota</taxon>
        <taxon>Stenosarchaea group</taxon>
        <taxon>Methanomicrobia</taxon>
        <taxon>Methanomicrobiales</taxon>
        <taxon>Methanoregulaceae</taxon>
        <taxon>Methanosphaerula</taxon>
    </lineage>
</organism>
<dbReference type="GeneID" id="7271052"/>
<dbReference type="eggNOG" id="arCOG02573">
    <property type="taxonomic scope" value="Archaea"/>
</dbReference>
<feature type="domain" description="NADPH-dependent FMN reductase-like" evidence="7">
    <location>
        <begin position="2"/>
        <end position="151"/>
    </location>
</feature>
<dbReference type="HOGENOM" id="CLU_050993_3_3_2"/>
<dbReference type="InterPro" id="IPR005025">
    <property type="entry name" value="FMN_Rdtase-like_dom"/>
</dbReference>
<dbReference type="AlphaFoldDB" id="B8GIK9"/>
<dbReference type="GO" id="GO:0016491">
    <property type="term" value="F:oxidoreductase activity"/>
    <property type="evidence" value="ECO:0007669"/>
    <property type="project" value="InterPro"/>
</dbReference>
<dbReference type="PANTHER" id="PTHR43278:SF4">
    <property type="entry name" value="NAD(P)H-DEPENDENT FMN-CONTAINING OXIDOREDUCTASE YWQN-RELATED"/>
    <property type="match status" value="1"/>
</dbReference>
<proteinExistence type="inferred from homology"/>
<dbReference type="STRING" id="521011.Mpal_1507"/>
<keyword evidence="6" id="KW-0472">Membrane</keyword>
<dbReference type="KEGG" id="mpl:Mpal_1507"/>
<dbReference type="Pfam" id="PF03358">
    <property type="entry name" value="FMN_red"/>
    <property type="match status" value="1"/>
</dbReference>
<keyword evidence="6" id="KW-0812">Transmembrane</keyword>
<dbReference type="InterPro" id="IPR051796">
    <property type="entry name" value="ISF_SsuE-like"/>
</dbReference>
<reference evidence="8 9" key="1">
    <citation type="journal article" date="2015" name="Genome Announc.">
        <title>Complete Genome Sequence of Methanosphaerula palustris E1-9CT, a Hydrogenotrophic Methanogen Isolated from a Minerotrophic Fen Peatland.</title>
        <authorList>
            <person name="Cadillo-Quiroz H."/>
            <person name="Browne P."/>
            <person name="Kyrpides N."/>
            <person name="Woyke T."/>
            <person name="Goodwin L."/>
            <person name="Detter C."/>
            <person name="Yavitt J.B."/>
            <person name="Zinder S.H."/>
        </authorList>
    </citation>
    <scope>NUCLEOTIDE SEQUENCE [LARGE SCALE GENOMIC DNA]</scope>
    <source>
        <strain evidence="9">ATCC BAA-1556 / DSM 19958 / E1-9c</strain>
    </source>
</reference>
<dbReference type="OrthoDB" id="9059at2157"/>
<evidence type="ECO:0000313" key="9">
    <source>
        <dbReference type="Proteomes" id="UP000002457"/>
    </source>
</evidence>
<protein>
    <submittedName>
        <fullName evidence="8">NADPH-dependent FMN reductase</fullName>
    </submittedName>
</protein>
<comment type="cofactor">
    <cofactor evidence="2">
        <name>[4Fe-4S] cluster</name>
        <dbReference type="ChEBI" id="CHEBI:49883"/>
    </cofactor>
</comment>
<evidence type="ECO:0000313" key="8">
    <source>
        <dbReference type="EMBL" id="ACL16822.1"/>
    </source>
</evidence>
<accession>B8GIK9</accession>
<evidence type="ECO:0000259" key="7">
    <source>
        <dbReference type="Pfam" id="PF03358"/>
    </source>
</evidence>
<evidence type="ECO:0000256" key="3">
    <source>
        <dbReference type="ARBA" id="ARBA00022630"/>
    </source>
</evidence>
<keyword evidence="9" id="KW-1185">Reference proteome</keyword>
<keyword evidence="3" id="KW-0285">Flavoprotein</keyword>
<dbReference type="InterPro" id="IPR029039">
    <property type="entry name" value="Flavoprotein-like_sf"/>
</dbReference>
<evidence type="ECO:0000256" key="1">
    <source>
        <dbReference type="ARBA" id="ARBA00001917"/>
    </source>
</evidence>
<dbReference type="SUPFAM" id="SSF52218">
    <property type="entry name" value="Flavoproteins"/>
    <property type="match status" value="1"/>
</dbReference>
<evidence type="ECO:0000256" key="6">
    <source>
        <dbReference type="SAM" id="Phobius"/>
    </source>
</evidence>
<evidence type="ECO:0000256" key="4">
    <source>
        <dbReference type="ARBA" id="ARBA00022643"/>
    </source>
</evidence>
<dbReference type="RefSeq" id="WP_012618141.1">
    <property type="nucleotide sequence ID" value="NC_011832.1"/>
</dbReference>
<feature type="transmembrane region" description="Helical" evidence="6">
    <location>
        <begin position="138"/>
        <end position="160"/>
    </location>
</feature>
<comment type="cofactor">
    <cofactor evidence="1">
        <name>FMN</name>
        <dbReference type="ChEBI" id="CHEBI:58210"/>
    </cofactor>
</comment>
<name>B8GIK9_METPE</name>
<keyword evidence="6" id="KW-1133">Transmembrane helix</keyword>
<comment type="similarity">
    <text evidence="5">Belongs to the SsuE family. Isf subfamily.</text>
</comment>
<evidence type="ECO:0000256" key="2">
    <source>
        <dbReference type="ARBA" id="ARBA00001966"/>
    </source>
</evidence>
<dbReference type="PANTHER" id="PTHR43278">
    <property type="entry name" value="NAD(P)H-DEPENDENT FMN-CONTAINING OXIDOREDUCTASE YWQN-RELATED"/>
    <property type="match status" value="1"/>
</dbReference>
<evidence type="ECO:0000256" key="5">
    <source>
        <dbReference type="ARBA" id="ARBA00038292"/>
    </source>
</evidence>
<dbReference type="Proteomes" id="UP000002457">
    <property type="component" value="Chromosome"/>
</dbReference>
<sequence>MTKVVAFNGSPRKDGNTSILIGHIFDELEKEGIETELVQIGVEAFRGCMACMKCQEKKDGHCVFNDDIVNSCIDKMVEADGIILGSPVYLADVTAGMKGLIERAAFVSAANGRTLFQHKAGAVVVAVRRAGAMRTLDTMLHFLLATGMIVSDFGVIGVGLNPGDVDKDPEGIASAERAGKNMAWLLKTMKKGTC</sequence>